<protein>
    <submittedName>
        <fullName evidence="2">Uncharacterized protein</fullName>
    </submittedName>
</protein>
<organism evidence="2 3">
    <name type="scientific">Tritrichomonas musculus</name>
    <dbReference type="NCBI Taxonomy" id="1915356"/>
    <lineage>
        <taxon>Eukaryota</taxon>
        <taxon>Metamonada</taxon>
        <taxon>Parabasalia</taxon>
        <taxon>Tritrichomonadida</taxon>
        <taxon>Tritrichomonadidae</taxon>
        <taxon>Tritrichomonas</taxon>
    </lineage>
</organism>
<sequence length="1463" mass="171209">MKDFFQQFLINSNLNQSPNEILQSLSKFRISVNPEVCKRISSKQLIDDFEKLFFRFFNFSESESASIRVATFPALISFLSKMIRYYPSEIQTAFIHFATKQAIPSKGSIIIVSIFAYICNFIAKPFLEKFLNSVPFFHHFTMGSGNSDQLFHVISWLPVFDFNNLIAMLVSFLNQYKATHNLQLLNPIKTIVEMNPDQTIPEILKNGDMTIIAYLFTTLKIDGDKYDLKFIAHQALEKLKTAEFSEIEDCFQILSIQSSSFQTNIEMLSESELKITLNDNVKTESITLQISDYENSHPYFYSLKLPNSLLFPKKEDSSSILAIKFQTISRILANRNKIMDVSEYIEVFDKFCCGSNLNDCIKNKKMSFHFDEAISSALRSFASSLPCLIANSTDFKLVRIIKFIINAKIKSWVHGVDVLHVIEALENKLIEFIPLKERVLSLLSFAMNKNEVLSEKAIEIISKITTPLNFVYITDLITKDIDFFSHFSIQKHLRALSKLIRNPIFANQNRKHLKWIYSILLCVENDYLTDLYTLSEVLNFMQFIFKSPMKRLVDISHTILIYAILYLKGKDFTNTISAEFAFYGEKVDNYLNKKLIDITSKHPFNFIENFPLIYNAFSFYMRQQKEKRLVIFMIEQFFDYFPNEATMKLSKYDEKMLLNKLYKKLTIVTDVNAISTFCKMMPKNDFFVIFAKYYLTNSNLLSATNFYNFITFLDTFDRKYEAMIIVSLLDMDKRIVSDVVLQCLQNHTFSAKYSKELSTFTSTFCKTEFSMKTDEEKLKIVRDIIDKESGPIHVLEKEIESMAAENNQEKQEQLKLKNDKKYLKERNDIIEFALSHLEGWEKIIFQDHISVISKEEQQKIEPRAFISSMKLKTRVLDDVNNMFLYYVDTYQVDKIKYVLRLSVIRNEIIDIDELKKNHKIPENVQQMVIKFYRKRRIKIKESPYEINNQIKTILDEKKESEDNNYSIFHLSKNQLKNLYYNRKFIQNSESLFKLFTLLIENYKNNNFHVVLLLFCALIKDKNGNSIPNDFVEFYFNFIKSFKSESDEEVQPHLKEICYSLFLLSRKVKFSYEQNQIMRSLFGLCHLNSVDTSYLLSTMIFIENSNNEIQTQIDSSNSNLFVFGNLNDVIKNLIESDIPSLFLSGLRILRQIHSLPNIRQIGEIIEQFISPIFNKIQDYQNNYPIIFFFKQFLLNIFSLHMSTDTNSDDEKKVSAVQIFSLNNIIPLINENDEFLNLIGPSINCCRTNMKNYSILNNDDFNIILNNEKSNKNILNSSENLTLKSGKQLLSDFISLSDNLISIKSSKSQQIPPINAQKLIYYIRSLHFRVKAIEDKSKREIELMNHVMKYVQTLRNFDNYKIRDVYNEWLNVVSSDLSFELAIKLLLHKFMTNSMRFFPIFVIVAKEVKKIINDKDGKDAKCIDLELTNAIKVIHDDMHVMALQGLIDRRPFQEILDIALIENYA</sequence>
<reference evidence="2 3" key="1">
    <citation type="submission" date="2024-04" db="EMBL/GenBank/DDBJ databases">
        <title>Tritrichomonas musculus Genome.</title>
        <authorList>
            <person name="Alves-Ferreira E."/>
            <person name="Grigg M."/>
            <person name="Lorenzi H."/>
            <person name="Galac M."/>
        </authorList>
    </citation>
    <scope>NUCLEOTIDE SEQUENCE [LARGE SCALE GENOMIC DNA]</scope>
    <source>
        <strain evidence="2 3">EAF2021</strain>
    </source>
</reference>
<keyword evidence="1" id="KW-0175">Coiled coil</keyword>
<comment type="caution">
    <text evidence="2">The sequence shown here is derived from an EMBL/GenBank/DDBJ whole genome shotgun (WGS) entry which is preliminary data.</text>
</comment>
<name>A0ABR2IND4_9EUKA</name>
<evidence type="ECO:0000256" key="1">
    <source>
        <dbReference type="SAM" id="Coils"/>
    </source>
</evidence>
<gene>
    <name evidence="2" type="ORF">M9Y10_009387</name>
</gene>
<evidence type="ECO:0000313" key="2">
    <source>
        <dbReference type="EMBL" id="KAK8866425.1"/>
    </source>
</evidence>
<dbReference type="Proteomes" id="UP001470230">
    <property type="component" value="Unassembled WGS sequence"/>
</dbReference>
<accession>A0ABR2IND4</accession>
<feature type="coiled-coil region" evidence="1">
    <location>
        <begin position="792"/>
        <end position="819"/>
    </location>
</feature>
<evidence type="ECO:0000313" key="3">
    <source>
        <dbReference type="Proteomes" id="UP001470230"/>
    </source>
</evidence>
<keyword evidence="3" id="KW-1185">Reference proteome</keyword>
<dbReference type="EMBL" id="JAPFFF010000015">
    <property type="protein sequence ID" value="KAK8866425.1"/>
    <property type="molecule type" value="Genomic_DNA"/>
</dbReference>
<proteinExistence type="predicted"/>